<dbReference type="InterPro" id="IPR002125">
    <property type="entry name" value="CMP_dCMP_dom"/>
</dbReference>
<dbReference type="RefSeq" id="WP_199261550.1">
    <property type="nucleotide sequence ID" value="NZ_CP054140.1"/>
</dbReference>
<accession>A0A7T5VDK5</accession>
<dbReference type="SUPFAM" id="SSF53927">
    <property type="entry name" value="Cytidine deaminase-like"/>
    <property type="match status" value="1"/>
</dbReference>
<dbReference type="EMBL" id="CP054140">
    <property type="protein sequence ID" value="QQG65923.1"/>
    <property type="molecule type" value="Genomic_DNA"/>
</dbReference>
<proteinExistence type="predicted"/>
<keyword evidence="3" id="KW-1185">Reference proteome</keyword>
<dbReference type="AlphaFoldDB" id="A0A7T5VDK5"/>
<dbReference type="InterPro" id="IPR016193">
    <property type="entry name" value="Cytidine_deaminase-like"/>
</dbReference>
<sequence length="173" mass="20004">MMSEHEQFMRVALDEARHALAAGEFPVGCVMTIDRRIVAQGRRHHSQGERCNEIDHAEMLTLRQLIAGHPELDLSTVTVYTTLEPCLMCYTTMLLSGIRTFVWAYEDVMGGGVNLPLYMLNSLYAQMKVYLYDRVLRRESVRLFQEFFRTGSYWQDSLLARYTLAQDVEAEQP</sequence>
<evidence type="ECO:0000313" key="2">
    <source>
        <dbReference type="EMBL" id="QQG65923.1"/>
    </source>
</evidence>
<dbReference type="PANTHER" id="PTHR11079">
    <property type="entry name" value="CYTOSINE DEAMINASE FAMILY MEMBER"/>
    <property type="match status" value="1"/>
</dbReference>
<dbReference type="KEGG" id="dog:HP555_08605"/>
<organism evidence="2 3">
    <name type="scientific">Desulfobulbus oligotrophicus</name>
    <dbReference type="NCBI Taxonomy" id="1909699"/>
    <lineage>
        <taxon>Bacteria</taxon>
        <taxon>Pseudomonadati</taxon>
        <taxon>Thermodesulfobacteriota</taxon>
        <taxon>Desulfobulbia</taxon>
        <taxon>Desulfobulbales</taxon>
        <taxon>Desulfobulbaceae</taxon>
        <taxon>Desulfobulbus</taxon>
    </lineage>
</organism>
<dbReference type="PANTHER" id="PTHR11079:SF179">
    <property type="entry name" value="TRNA(ADENINE(34)) DEAMINASE, CHLOROPLASTIC"/>
    <property type="match status" value="1"/>
</dbReference>
<feature type="domain" description="CMP/dCMP-type deaminase" evidence="1">
    <location>
        <begin position="3"/>
        <end position="114"/>
    </location>
</feature>
<dbReference type="GO" id="GO:0003824">
    <property type="term" value="F:catalytic activity"/>
    <property type="evidence" value="ECO:0007669"/>
    <property type="project" value="InterPro"/>
</dbReference>
<evidence type="ECO:0000313" key="3">
    <source>
        <dbReference type="Proteomes" id="UP000596092"/>
    </source>
</evidence>
<evidence type="ECO:0000259" key="1">
    <source>
        <dbReference type="PROSITE" id="PS51747"/>
    </source>
</evidence>
<dbReference type="Pfam" id="PF00383">
    <property type="entry name" value="dCMP_cyt_deam_1"/>
    <property type="match status" value="1"/>
</dbReference>
<dbReference type="Proteomes" id="UP000596092">
    <property type="component" value="Chromosome"/>
</dbReference>
<dbReference type="CDD" id="cd01285">
    <property type="entry name" value="nucleoside_deaminase"/>
    <property type="match status" value="1"/>
</dbReference>
<protein>
    <submittedName>
        <fullName evidence="2">Nucleoside deaminase</fullName>
    </submittedName>
</protein>
<reference evidence="2 3" key="1">
    <citation type="submission" date="2020-05" db="EMBL/GenBank/DDBJ databases">
        <title>Complete genome of Desulfobulbus oligotrophicus.</title>
        <authorList>
            <person name="Podar M."/>
        </authorList>
    </citation>
    <scope>NUCLEOTIDE SEQUENCE [LARGE SCALE GENOMIC DNA]</scope>
    <source>
        <strain evidence="2 3">Prop6</strain>
    </source>
</reference>
<dbReference type="Gene3D" id="3.40.140.10">
    <property type="entry name" value="Cytidine Deaminase, domain 2"/>
    <property type="match status" value="1"/>
</dbReference>
<name>A0A7T5VDK5_9BACT</name>
<dbReference type="PROSITE" id="PS51747">
    <property type="entry name" value="CYT_DCMP_DEAMINASES_2"/>
    <property type="match status" value="1"/>
</dbReference>
<gene>
    <name evidence="2" type="ORF">HP555_08605</name>
</gene>